<proteinExistence type="predicted"/>
<dbReference type="RefSeq" id="WP_204709369.1">
    <property type="nucleotide sequence ID" value="NZ_JBHSZV010000027.1"/>
</dbReference>
<name>A0ABW2EJR0_9BACI</name>
<dbReference type="EMBL" id="JBHSZV010000027">
    <property type="protein sequence ID" value="MFC7062413.1"/>
    <property type="molecule type" value="Genomic_DNA"/>
</dbReference>
<sequence>MSKLKAGLIGCGNISDIYIKNAAQFNTFDIVACTDLNLDVAKQKANKYGIANVCKKDELISDPNIDLIINLTPPSSHAEVALEALYAGKHVYNEKPLSVSKEDAITILDTAESRGLMVGNAPDTFLGGGLQTCRKIIDEGLIGRPVSATAFMMNPGHEHWHPNPEFFYQEGGGPMFDMGPYYLTALVALMGPVERVTGSTKITHPERTITSQQKYGQKIKVATPTQINGVLDFKNGAVASIITSFDTLHHQLPHMEIYGTEGSMSVPDPNQFSGPVFIKRFDEKEWTEYPLSHGFTKNSRGLGTAEFAHSIINGQNPRASGSLANHVLDIMQGIHTASDQQQHYKITSICEQPKPLPEKINEGNFDQLLNLEKTF</sequence>
<evidence type="ECO:0000259" key="3">
    <source>
        <dbReference type="Pfam" id="PF22725"/>
    </source>
</evidence>
<dbReference type="InterPro" id="IPR050463">
    <property type="entry name" value="Gfo/Idh/MocA_oxidrdct_glycsds"/>
</dbReference>
<dbReference type="SUPFAM" id="SSF55347">
    <property type="entry name" value="Glyceraldehyde-3-phosphate dehydrogenase-like, C-terminal domain"/>
    <property type="match status" value="1"/>
</dbReference>
<dbReference type="Proteomes" id="UP001596410">
    <property type="component" value="Unassembled WGS sequence"/>
</dbReference>
<keyword evidence="1" id="KW-0560">Oxidoreductase</keyword>
<comment type="caution">
    <text evidence="4">The sequence shown here is derived from an EMBL/GenBank/DDBJ whole genome shotgun (WGS) entry which is preliminary data.</text>
</comment>
<dbReference type="Pfam" id="PF22725">
    <property type="entry name" value="GFO_IDH_MocA_C3"/>
    <property type="match status" value="1"/>
</dbReference>
<dbReference type="Gene3D" id="3.40.50.720">
    <property type="entry name" value="NAD(P)-binding Rossmann-like Domain"/>
    <property type="match status" value="1"/>
</dbReference>
<evidence type="ECO:0000256" key="1">
    <source>
        <dbReference type="ARBA" id="ARBA00023002"/>
    </source>
</evidence>
<gene>
    <name evidence="4" type="ORF">ACFQIC_11145</name>
</gene>
<dbReference type="SUPFAM" id="SSF51735">
    <property type="entry name" value="NAD(P)-binding Rossmann-fold domains"/>
    <property type="match status" value="1"/>
</dbReference>
<keyword evidence="5" id="KW-1185">Reference proteome</keyword>
<feature type="domain" description="Gfo/Idh/MocA-like oxidoreductase N-terminal" evidence="2">
    <location>
        <begin position="5"/>
        <end position="119"/>
    </location>
</feature>
<dbReference type="PANTHER" id="PTHR43818">
    <property type="entry name" value="BCDNA.GH03377"/>
    <property type="match status" value="1"/>
</dbReference>
<dbReference type="Gene3D" id="3.30.360.10">
    <property type="entry name" value="Dihydrodipicolinate Reductase, domain 2"/>
    <property type="match status" value="1"/>
</dbReference>
<dbReference type="InterPro" id="IPR055170">
    <property type="entry name" value="GFO_IDH_MocA-like_dom"/>
</dbReference>
<reference evidence="5" key="1">
    <citation type="journal article" date="2019" name="Int. J. Syst. Evol. Microbiol.">
        <title>The Global Catalogue of Microorganisms (GCM) 10K type strain sequencing project: providing services to taxonomists for standard genome sequencing and annotation.</title>
        <authorList>
            <consortium name="The Broad Institute Genomics Platform"/>
            <consortium name="The Broad Institute Genome Sequencing Center for Infectious Disease"/>
            <person name="Wu L."/>
            <person name="Ma J."/>
        </authorList>
    </citation>
    <scope>NUCLEOTIDE SEQUENCE [LARGE SCALE GENOMIC DNA]</scope>
    <source>
        <strain evidence="5">CGMCC 4.1621</strain>
    </source>
</reference>
<evidence type="ECO:0000259" key="2">
    <source>
        <dbReference type="Pfam" id="PF01408"/>
    </source>
</evidence>
<dbReference type="PANTHER" id="PTHR43818:SF11">
    <property type="entry name" value="BCDNA.GH03377"/>
    <property type="match status" value="1"/>
</dbReference>
<accession>A0ABW2EJR0</accession>
<dbReference type="InterPro" id="IPR036291">
    <property type="entry name" value="NAD(P)-bd_dom_sf"/>
</dbReference>
<feature type="domain" description="GFO/IDH/MocA-like oxidoreductase" evidence="3">
    <location>
        <begin position="131"/>
        <end position="264"/>
    </location>
</feature>
<dbReference type="Pfam" id="PF01408">
    <property type="entry name" value="GFO_IDH_MocA"/>
    <property type="match status" value="1"/>
</dbReference>
<evidence type="ECO:0000313" key="5">
    <source>
        <dbReference type="Proteomes" id="UP001596410"/>
    </source>
</evidence>
<evidence type="ECO:0000313" key="4">
    <source>
        <dbReference type="EMBL" id="MFC7062413.1"/>
    </source>
</evidence>
<organism evidence="4 5">
    <name type="scientific">Halobacillus seohaensis</name>
    <dbReference type="NCBI Taxonomy" id="447421"/>
    <lineage>
        <taxon>Bacteria</taxon>
        <taxon>Bacillati</taxon>
        <taxon>Bacillota</taxon>
        <taxon>Bacilli</taxon>
        <taxon>Bacillales</taxon>
        <taxon>Bacillaceae</taxon>
        <taxon>Halobacillus</taxon>
    </lineage>
</organism>
<dbReference type="InterPro" id="IPR000683">
    <property type="entry name" value="Gfo/Idh/MocA-like_OxRdtase_N"/>
</dbReference>
<protein>
    <submittedName>
        <fullName evidence="4">Gfo/Idh/MocA family protein</fullName>
    </submittedName>
</protein>